<evidence type="ECO:0000313" key="11">
    <source>
        <dbReference type="EMBL" id="AZS41457.1"/>
    </source>
</evidence>
<dbReference type="Gene3D" id="3.30.565.10">
    <property type="entry name" value="Histidine kinase-like ATPase, C-terminal domain"/>
    <property type="match status" value="1"/>
</dbReference>
<gene>
    <name evidence="11" type="primary">senX3</name>
    <name evidence="11" type="ORF">CVS54_02810</name>
</gene>
<dbReference type="AlphaFoldDB" id="A0A3Q9J519"/>
<dbReference type="PANTHER" id="PTHR45453:SF1">
    <property type="entry name" value="PHOSPHATE REGULON SENSOR PROTEIN PHOR"/>
    <property type="match status" value="1"/>
</dbReference>
<dbReference type="InterPro" id="IPR003661">
    <property type="entry name" value="HisK_dim/P_dom"/>
</dbReference>
<dbReference type="InterPro" id="IPR005467">
    <property type="entry name" value="His_kinase_dom"/>
</dbReference>
<evidence type="ECO:0000256" key="1">
    <source>
        <dbReference type="ARBA" id="ARBA00000085"/>
    </source>
</evidence>
<dbReference type="CDD" id="cd00075">
    <property type="entry name" value="HATPase"/>
    <property type="match status" value="1"/>
</dbReference>
<dbReference type="FunFam" id="3.30.565.10:FF:000006">
    <property type="entry name" value="Sensor histidine kinase WalK"/>
    <property type="match status" value="1"/>
</dbReference>
<comment type="catalytic activity">
    <reaction evidence="1">
        <text>ATP + protein L-histidine = ADP + protein N-phospho-L-histidine.</text>
        <dbReference type="EC" id="2.7.13.3"/>
    </reaction>
</comment>
<reference evidence="11 12" key="1">
    <citation type="submission" date="2018-08" db="EMBL/GenBank/DDBJ databases">
        <title>Microbacterium oxydans strain HG3.</title>
        <authorList>
            <person name="ORTET P."/>
        </authorList>
    </citation>
    <scope>NUCLEOTIDE SEQUENCE [LARGE SCALE GENOMIC DNA]</scope>
    <source>
        <strain evidence="11 12">HG3</strain>
    </source>
</reference>
<dbReference type="GO" id="GO:0000155">
    <property type="term" value="F:phosphorelay sensor kinase activity"/>
    <property type="evidence" value="ECO:0007669"/>
    <property type="project" value="InterPro"/>
</dbReference>
<dbReference type="SMART" id="SM00388">
    <property type="entry name" value="HisKA"/>
    <property type="match status" value="1"/>
</dbReference>
<proteinExistence type="predicted"/>
<evidence type="ECO:0000256" key="3">
    <source>
        <dbReference type="ARBA" id="ARBA00012438"/>
    </source>
</evidence>
<feature type="region of interest" description="Disordered" evidence="9">
    <location>
        <begin position="379"/>
        <end position="415"/>
    </location>
</feature>
<keyword evidence="7" id="KW-0902">Two-component regulatory system</keyword>
<evidence type="ECO:0000256" key="10">
    <source>
        <dbReference type="SAM" id="Phobius"/>
    </source>
</evidence>
<dbReference type="PRINTS" id="PR00344">
    <property type="entry name" value="BCTRLSENSOR"/>
</dbReference>
<dbReference type="CDD" id="cd00082">
    <property type="entry name" value="HisKA"/>
    <property type="match status" value="1"/>
</dbReference>
<organism evidence="11 12">
    <name type="scientific">Microbacterium oxydans</name>
    <dbReference type="NCBI Taxonomy" id="82380"/>
    <lineage>
        <taxon>Bacteria</taxon>
        <taxon>Bacillati</taxon>
        <taxon>Actinomycetota</taxon>
        <taxon>Actinomycetes</taxon>
        <taxon>Micrococcales</taxon>
        <taxon>Microbacteriaceae</taxon>
        <taxon>Microbacterium</taxon>
    </lineage>
</organism>
<dbReference type="InterPro" id="IPR004358">
    <property type="entry name" value="Sig_transdc_His_kin-like_C"/>
</dbReference>
<dbReference type="GO" id="GO:0004721">
    <property type="term" value="F:phosphoprotein phosphatase activity"/>
    <property type="evidence" value="ECO:0007669"/>
    <property type="project" value="TreeGrafter"/>
</dbReference>
<accession>A0A3Q9J519</accession>
<comment type="subcellular location">
    <subcellularLocation>
        <location evidence="2">Cell membrane</location>
    </subcellularLocation>
</comment>
<evidence type="ECO:0000256" key="7">
    <source>
        <dbReference type="ARBA" id="ARBA00023012"/>
    </source>
</evidence>
<dbReference type="Proteomes" id="UP000274841">
    <property type="component" value="Chromosome"/>
</dbReference>
<dbReference type="Pfam" id="PF02518">
    <property type="entry name" value="HATPase_c"/>
    <property type="match status" value="1"/>
</dbReference>
<feature type="transmembrane region" description="Helical" evidence="10">
    <location>
        <begin position="14"/>
        <end position="37"/>
    </location>
</feature>
<dbReference type="InterPro" id="IPR036097">
    <property type="entry name" value="HisK_dim/P_sf"/>
</dbReference>
<keyword evidence="5 11" id="KW-0808">Transferase</keyword>
<dbReference type="InterPro" id="IPR050351">
    <property type="entry name" value="BphY/WalK/GraS-like"/>
</dbReference>
<feature type="compositionally biased region" description="Basic residues" evidence="9">
    <location>
        <begin position="391"/>
        <end position="401"/>
    </location>
</feature>
<dbReference type="Pfam" id="PF00512">
    <property type="entry name" value="HisKA"/>
    <property type="match status" value="1"/>
</dbReference>
<dbReference type="GO" id="GO:0016036">
    <property type="term" value="P:cellular response to phosphate starvation"/>
    <property type="evidence" value="ECO:0007669"/>
    <property type="project" value="TreeGrafter"/>
</dbReference>
<protein>
    <recommendedName>
        <fullName evidence="8">Sensor-like histidine kinase SenX3</fullName>
        <ecNumber evidence="3">2.7.13.3</ecNumber>
    </recommendedName>
</protein>
<dbReference type="PROSITE" id="PS50109">
    <property type="entry name" value="HIS_KIN"/>
    <property type="match status" value="1"/>
</dbReference>
<dbReference type="InterPro" id="IPR003594">
    <property type="entry name" value="HATPase_dom"/>
</dbReference>
<evidence type="ECO:0000256" key="9">
    <source>
        <dbReference type="SAM" id="MobiDB-lite"/>
    </source>
</evidence>
<dbReference type="PANTHER" id="PTHR45453">
    <property type="entry name" value="PHOSPHATE REGULON SENSOR PROTEIN PHOR"/>
    <property type="match status" value="1"/>
</dbReference>
<keyword evidence="10" id="KW-0472">Membrane</keyword>
<keyword evidence="6 11" id="KW-0418">Kinase</keyword>
<dbReference type="GO" id="GO:0005886">
    <property type="term" value="C:plasma membrane"/>
    <property type="evidence" value="ECO:0007669"/>
    <property type="project" value="UniProtKB-SubCell"/>
</dbReference>
<dbReference type="InterPro" id="IPR036890">
    <property type="entry name" value="HATPase_C_sf"/>
</dbReference>
<sequence>MNALYAGVMTLPQLALSSLAIGLVIGVGLSLLVVWAYRARARVQEETSLAIPAGITDVLHSMDDAAAIVDASGLVLAASQAATRFGIDVGSTLDNPELRQLVRGVREAGGSVTESMRITRGGVSLDPRLVSARASVIGSRLVLLIIRDVTEQERLDQMRRDFVANTSHELKTPVGAVSLLAEAIESAADDPSQVRIFAARISAEAGRLGQLTGRIMSLSRLQAEDGLSTVGPVAIDEVIASSIEAHVVQADSAGVELARGGDRGVWVRGDAQILIEAVGNLIANAIVYSPRGSRVGVGVRAEDGVVEIAVSDQGIGIAEADRERIFERFYRADEARSRRTGGTGLGLSIVKHATQRHGGEVRLWSRPGRGSTFTIRLPRIDAPDNRDAGKKNKKKRARKAAKNAASARVRNGERA</sequence>
<keyword evidence="10" id="KW-1133">Transmembrane helix</keyword>
<dbReference type="SUPFAM" id="SSF55874">
    <property type="entry name" value="ATPase domain of HSP90 chaperone/DNA topoisomerase II/histidine kinase"/>
    <property type="match status" value="1"/>
</dbReference>
<dbReference type="SMART" id="SM00387">
    <property type="entry name" value="HATPase_c"/>
    <property type="match status" value="1"/>
</dbReference>
<evidence type="ECO:0000313" key="12">
    <source>
        <dbReference type="Proteomes" id="UP000274841"/>
    </source>
</evidence>
<dbReference type="SUPFAM" id="SSF47384">
    <property type="entry name" value="Homodimeric domain of signal transducing histidine kinase"/>
    <property type="match status" value="1"/>
</dbReference>
<dbReference type="EC" id="2.7.13.3" evidence="3"/>
<evidence type="ECO:0000256" key="8">
    <source>
        <dbReference type="ARBA" id="ARBA00039401"/>
    </source>
</evidence>
<name>A0A3Q9J519_9MICO</name>
<evidence type="ECO:0000256" key="6">
    <source>
        <dbReference type="ARBA" id="ARBA00022777"/>
    </source>
</evidence>
<evidence type="ECO:0000256" key="2">
    <source>
        <dbReference type="ARBA" id="ARBA00004236"/>
    </source>
</evidence>
<evidence type="ECO:0000256" key="5">
    <source>
        <dbReference type="ARBA" id="ARBA00022679"/>
    </source>
</evidence>
<dbReference type="Gene3D" id="1.10.287.130">
    <property type="match status" value="1"/>
</dbReference>
<dbReference type="EMBL" id="CP031422">
    <property type="protein sequence ID" value="AZS41457.1"/>
    <property type="molecule type" value="Genomic_DNA"/>
</dbReference>
<keyword evidence="10" id="KW-0812">Transmembrane</keyword>
<feature type="compositionally biased region" description="Basic and acidic residues" evidence="9">
    <location>
        <begin position="379"/>
        <end position="390"/>
    </location>
</feature>
<dbReference type="KEGG" id="moy:CVS54_02810"/>
<keyword evidence="4" id="KW-0597">Phosphoprotein</keyword>
<evidence type="ECO:0000256" key="4">
    <source>
        <dbReference type="ARBA" id="ARBA00022553"/>
    </source>
</evidence>